<evidence type="ECO:0000256" key="1">
    <source>
        <dbReference type="ARBA" id="ARBA00004604"/>
    </source>
</evidence>
<reference evidence="16" key="1">
    <citation type="journal article" date="2014" name="Proc. Natl. Acad. Sci. U.S.A.">
        <title>Extensive sampling of basidiomycete genomes demonstrates inadequacy of the white-rot/brown-rot paradigm for wood decay fungi.</title>
        <authorList>
            <person name="Riley R."/>
            <person name="Salamov A.A."/>
            <person name="Brown D.W."/>
            <person name="Nagy L.G."/>
            <person name="Floudas D."/>
            <person name="Held B.W."/>
            <person name="Levasseur A."/>
            <person name="Lombard V."/>
            <person name="Morin E."/>
            <person name="Otillar R."/>
            <person name="Lindquist E.A."/>
            <person name="Sun H."/>
            <person name="LaButti K.M."/>
            <person name="Schmutz J."/>
            <person name="Jabbour D."/>
            <person name="Luo H."/>
            <person name="Baker S.E."/>
            <person name="Pisabarro A.G."/>
            <person name="Walton J.D."/>
            <person name="Blanchette R.A."/>
            <person name="Henrissat B."/>
            <person name="Martin F."/>
            <person name="Cullen D."/>
            <person name="Hibbett D.S."/>
            <person name="Grigoriev I.V."/>
        </authorList>
    </citation>
    <scope>NUCLEOTIDE SEQUENCE [LARGE SCALE GENOMIC DNA]</scope>
    <source>
        <strain evidence="16">FD-172 SS1</strain>
    </source>
</reference>
<evidence type="ECO:0000256" key="8">
    <source>
        <dbReference type="PROSITE-ProRule" id="PRU00552"/>
    </source>
</evidence>
<keyword evidence="6 9" id="KW-0067">ATP-binding</keyword>
<dbReference type="Proteomes" id="UP000027195">
    <property type="component" value="Unassembled WGS sequence"/>
</dbReference>
<dbReference type="InterPro" id="IPR001650">
    <property type="entry name" value="Helicase_C-like"/>
</dbReference>
<evidence type="ECO:0000313" key="15">
    <source>
        <dbReference type="EMBL" id="KDQ09051.1"/>
    </source>
</evidence>
<comment type="domain">
    <text evidence="10">The Q motif is unique to and characteristic of the DEAD box family of RNA helicases and controls ATP binding and hydrolysis.</text>
</comment>
<feature type="compositionally biased region" description="Basic residues" evidence="11">
    <location>
        <begin position="13"/>
        <end position="22"/>
    </location>
</feature>
<dbReference type="InterPro" id="IPR027417">
    <property type="entry name" value="P-loop_NTPase"/>
</dbReference>
<dbReference type="SMART" id="SM00490">
    <property type="entry name" value="HELICc"/>
    <property type="match status" value="1"/>
</dbReference>
<keyword evidence="4 9" id="KW-0378">Hydrolase</keyword>
<dbReference type="EMBL" id="KL198083">
    <property type="protein sequence ID" value="KDQ09051.1"/>
    <property type="molecule type" value="Genomic_DNA"/>
</dbReference>
<feature type="region of interest" description="Disordered" evidence="11">
    <location>
        <begin position="105"/>
        <end position="131"/>
    </location>
</feature>
<protein>
    <recommendedName>
        <fullName evidence="10">ATP-dependent RNA helicase</fullName>
        <ecNumber evidence="10">3.6.4.13</ecNumber>
    </recommendedName>
</protein>
<evidence type="ECO:0000256" key="10">
    <source>
        <dbReference type="RuleBase" id="RU365068"/>
    </source>
</evidence>
<dbReference type="SMART" id="SM00487">
    <property type="entry name" value="DEXDc"/>
    <property type="match status" value="1"/>
</dbReference>
<dbReference type="Pfam" id="PF00271">
    <property type="entry name" value="Helicase_C"/>
    <property type="match status" value="1"/>
</dbReference>
<evidence type="ECO:0000259" key="13">
    <source>
        <dbReference type="PROSITE" id="PS51194"/>
    </source>
</evidence>
<keyword evidence="16" id="KW-1185">Reference proteome</keyword>
<dbReference type="InterPro" id="IPR014014">
    <property type="entry name" value="RNA_helicase_DEAD_Q_motif"/>
</dbReference>
<evidence type="ECO:0000259" key="12">
    <source>
        <dbReference type="PROSITE" id="PS51192"/>
    </source>
</evidence>
<dbReference type="FunCoup" id="A0A067MBS9">
    <property type="interactions" value="554"/>
</dbReference>
<dbReference type="Pfam" id="PF00270">
    <property type="entry name" value="DEAD"/>
    <property type="match status" value="1"/>
</dbReference>
<feature type="short sequence motif" description="Q motif" evidence="8">
    <location>
        <begin position="134"/>
        <end position="162"/>
    </location>
</feature>
<evidence type="ECO:0000256" key="2">
    <source>
        <dbReference type="ARBA" id="ARBA00022552"/>
    </source>
</evidence>
<feature type="domain" description="Helicase ATP-binding" evidence="12">
    <location>
        <begin position="165"/>
        <end position="391"/>
    </location>
</feature>
<dbReference type="GO" id="GO:0005524">
    <property type="term" value="F:ATP binding"/>
    <property type="evidence" value="ECO:0007669"/>
    <property type="project" value="UniProtKB-UniRule"/>
</dbReference>
<organism evidence="15 16">
    <name type="scientific">Botryobasidium botryosum (strain FD-172 SS1)</name>
    <dbReference type="NCBI Taxonomy" id="930990"/>
    <lineage>
        <taxon>Eukaryota</taxon>
        <taxon>Fungi</taxon>
        <taxon>Dikarya</taxon>
        <taxon>Basidiomycota</taxon>
        <taxon>Agaricomycotina</taxon>
        <taxon>Agaricomycetes</taxon>
        <taxon>Cantharellales</taxon>
        <taxon>Botryobasidiaceae</taxon>
        <taxon>Botryobasidium</taxon>
    </lineage>
</organism>
<dbReference type="CDD" id="cd18787">
    <property type="entry name" value="SF2_C_DEAD"/>
    <property type="match status" value="1"/>
</dbReference>
<dbReference type="GO" id="GO:0003723">
    <property type="term" value="F:RNA binding"/>
    <property type="evidence" value="ECO:0007669"/>
    <property type="project" value="UniProtKB-UniRule"/>
</dbReference>
<name>A0A067MBS9_BOTB1</name>
<comment type="subcellular location">
    <subcellularLocation>
        <location evidence="1">Nucleus</location>
        <location evidence="1">Nucleolus</location>
    </subcellularLocation>
</comment>
<dbReference type="PROSITE" id="PS51192">
    <property type="entry name" value="HELICASE_ATP_BIND_1"/>
    <property type="match status" value="1"/>
</dbReference>
<accession>A0A067MBS9</accession>
<evidence type="ECO:0000313" key="16">
    <source>
        <dbReference type="Proteomes" id="UP000027195"/>
    </source>
</evidence>
<sequence>MDIVQVRASIPKHILRKRKHKPSVADLESHSSAPPPTKRSKHAPDAASSLPWKELARPHTSGFGMDAEGGLLMLEELEGVQVHYEETAAGGRVAKFSLGETTVAAAAPKSRKSRAEHAASPPSSDDDFDETRLPHWKPLSLIPSIKKSILALNFSTPTEIQRQAIPHALKGHDVVGVAETGSGKTLAYGLPIIQHVLSNYNPSTTSRRIRALILAPTRELALQVVDHLNMILDPACLEKKTQPDHSIPKVPPKVSVAAIVGGMSAQKQKRLIDRGVDVVVATPGRLWDLIEQDSSIALQISAIRFLVLDEADRMIEAGHFQELEHLLKLTNRTPSSENNDVDSEQDPVFLAANEASVKSPNETLQTFVFSATLSKDLQHNLTRRQGHAKQGKRHNKPITTLDDLLLRLDFRDPDPTIIDLSPEGGLVSTLQESRVNCVVADKELYLYYFLLRYPGRSLVFVSSIDGIRRLLPLLEILNFKAFPLHSQLQQKQRLKNLERFKASPDGVLVATDVAARGLDIPSVEHVIHYQIPRSADAYIHRNGRTARAKKQGFSLQLCGPDERRTQKALLQKLGRSEDDIPELKVEHDMLDKLKERTRIARQIDNEQHKLSKDNHDKNWLKEAAKAMDIELDPDIIGNFEDEGSRESKIRKSRDAKVAALKSELRHLLAQPLVARGISAKYLTSGSRRIVDDMIASNHNPAMLGVSKSSARMDIVAKRKTPLQ</sequence>
<dbReference type="GO" id="GO:0006364">
    <property type="term" value="P:rRNA processing"/>
    <property type="evidence" value="ECO:0007669"/>
    <property type="project" value="UniProtKB-KW"/>
</dbReference>
<dbReference type="HOGENOM" id="CLU_003041_13_2_1"/>
<keyword evidence="2" id="KW-0698">rRNA processing</keyword>
<keyword evidence="3 9" id="KW-0547">Nucleotide-binding</keyword>
<comment type="function">
    <text evidence="10">RNA helicase.</text>
</comment>
<dbReference type="GO" id="GO:0003724">
    <property type="term" value="F:RNA helicase activity"/>
    <property type="evidence" value="ECO:0007669"/>
    <property type="project" value="UniProtKB-EC"/>
</dbReference>
<dbReference type="EC" id="3.6.4.13" evidence="10"/>
<comment type="catalytic activity">
    <reaction evidence="10">
        <text>ATP + H2O = ADP + phosphate + H(+)</text>
        <dbReference type="Rhea" id="RHEA:13065"/>
        <dbReference type="ChEBI" id="CHEBI:15377"/>
        <dbReference type="ChEBI" id="CHEBI:15378"/>
        <dbReference type="ChEBI" id="CHEBI:30616"/>
        <dbReference type="ChEBI" id="CHEBI:43474"/>
        <dbReference type="ChEBI" id="CHEBI:456216"/>
        <dbReference type="EC" id="3.6.4.13"/>
    </reaction>
</comment>
<dbReference type="GO" id="GO:0016787">
    <property type="term" value="F:hydrolase activity"/>
    <property type="evidence" value="ECO:0007669"/>
    <property type="project" value="UniProtKB-KW"/>
</dbReference>
<dbReference type="GO" id="GO:0005730">
    <property type="term" value="C:nucleolus"/>
    <property type="evidence" value="ECO:0007669"/>
    <property type="project" value="UniProtKB-SubCell"/>
</dbReference>
<dbReference type="PROSITE" id="PS51195">
    <property type="entry name" value="Q_MOTIF"/>
    <property type="match status" value="1"/>
</dbReference>
<dbReference type="InParanoid" id="A0A067MBS9"/>
<dbReference type="SUPFAM" id="SSF52540">
    <property type="entry name" value="P-loop containing nucleoside triphosphate hydrolases"/>
    <property type="match status" value="1"/>
</dbReference>
<dbReference type="InterPro" id="IPR011545">
    <property type="entry name" value="DEAD/DEAH_box_helicase_dom"/>
</dbReference>
<proteinExistence type="inferred from homology"/>
<evidence type="ECO:0000256" key="7">
    <source>
        <dbReference type="ARBA" id="ARBA00022884"/>
    </source>
</evidence>
<feature type="domain" description="DEAD-box RNA helicase Q" evidence="14">
    <location>
        <begin position="134"/>
        <end position="162"/>
    </location>
</feature>
<evidence type="ECO:0000256" key="11">
    <source>
        <dbReference type="SAM" id="MobiDB-lite"/>
    </source>
</evidence>
<feature type="domain" description="Helicase C-terminal" evidence="13">
    <location>
        <begin position="445"/>
        <end position="588"/>
    </location>
</feature>
<keyword evidence="7 10" id="KW-0694">RNA-binding</keyword>
<dbReference type="PANTHER" id="PTHR24031">
    <property type="entry name" value="RNA HELICASE"/>
    <property type="match status" value="1"/>
</dbReference>
<keyword evidence="5 9" id="KW-0347">Helicase</keyword>
<evidence type="ECO:0000259" key="14">
    <source>
        <dbReference type="PROSITE" id="PS51195"/>
    </source>
</evidence>
<dbReference type="OrthoDB" id="4310724at2759"/>
<dbReference type="AlphaFoldDB" id="A0A067MBS9"/>
<evidence type="ECO:0000256" key="9">
    <source>
        <dbReference type="RuleBase" id="RU000492"/>
    </source>
</evidence>
<evidence type="ECO:0000256" key="4">
    <source>
        <dbReference type="ARBA" id="ARBA00022801"/>
    </source>
</evidence>
<evidence type="ECO:0000256" key="3">
    <source>
        <dbReference type="ARBA" id="ARBA00022741"/>
    </source>
</evidence>
<dbReference type="InterPro" id="IPR014001">
    <property type="entry name" value="Helicase_ATP-bd"/>
</dbReference>
<gene>
    <name evidence="15" type="ORF">BOTBODRAFT_138240</name>
</gene>
<dbReference type="STRING" id="930990.A0A067MBS9"/>
<dbReference type="PROSITE" id="PS51194">
    <property type="entry name" value="HELICASE_CTER"/>
    <property type="match status" value="1"/>
</dbReference>
<dbReference type="Gene3D" id="3.40.50.300">
    <property type="entry name" value="P-loop containing nucleotide triphosphate hydrolases"/>
    <property type="match status" value="2"/>
</dbReference>
<evidence type="ECO:0000256" key="6">
    <source>
        <dbReference type="ARBA" id="ARBA00022840"/>
    </source>
</evidence>
<evidence type="ECO:0000256" key="5">
    <source>
        <dbReference type="ARBA" id="ARBA00022806"/>
    </source>
</evidence>
<feature type="region of interest" description="Disordered" evidence="11">
    <location>
        <begin position="1"/>
        <end position="53"/>
    </location>
</feature>
<dbReference type="PROSITE" id="PS00039">
    <property type="entry name" value="DEAD_ATP_HELICASE"/>
    <property type="match status" value="1"/>
</dbReference>
<comment type="similarity">
    <text evidence="9">Belongs to the DEAD box helicase family.</text>
</comment>
<dbReference type="InterPro" id="IPR000629">
    <property type="entry name" value="RNA-helicase_DEAD-box_CS"/>
</dbReference>